<dbReference type="OrthoDB" id="185373at2759"/>
<dbReference type="InterPro" id="IPR050667">
    <property type="entry name" value="PPR-containing_protein"/>
</dbReference>
<organism evidence="3 4">
    <name type="scientific">Coemansia reversa (strain ATCC 12441 / NRRL 1564)</name>
    <dbReference type="NCBI Taxonomy" id="763665"/>
    <lineage>
        <taxon>Eukaryota</taxon>
        <taxon>Fungi</taxon>
        <taxon>Fungi incertae sedis</taxon>
        <taxon>Zoopagomycota</taxon>
        <taxon>Kickxellomycotina</taxon>
        <taxon>Kickxellomycetes</taxon>
        <taxon>Kickxellales</taxon>
        <taxon>Kickxellaceae</taxon>
        <taxon>Coemansia</taxon>
    </lineage>
</organism>
<feature type="region of interest" description="Disordered" evidence="2">
    <location>
        <begin position="643"/>
        <end position="666"/>
    </location>
</feature>
<protein>
    <recommendedName>
        <fullName evidence="5">Pentacotripeptide-repeat region of PRORP domain-containing protein</fullName>
    </recommendedName>
</protein>
<gene>
    <name evidence="3" type="ORF">COEREDRAFT_82558</name>
</gene>
<keyword evidence="1" id="KW-0677">Repeat</keyword>
<name>A0A2G5B6P2_COERN</name>
<dbReference type="PANTHER" id="PTHR47939">
    <property type="entry name" value="MEMBRANE-ASSOCIATED SALT-INDUCIBLE PROTEIN-LIKE"/>
    <property type="match status" value="1"/>
</dbReference>
<accession>A0A2G5B6P2</accession>
<dbReference type="AlphaFoldDB" id="A0A2G5B6P2"/>
<reference evidence="3 4" key="1">
    <citation type="journal article" date="2015" name="Genome Biol. Evol.">
        <title>Phylogenomic analyses indicate that early fungi evolved digesting cell walls of algal ancestors of land plants.</title>
        <authorList>
            <person name="Chang Y."/>
            <person name="Wang S."/>
            <person name="Sekimoto S."/>
            <person name="Aerts A.L."/>
            <person name="Choi C."/>
            <person name="Clum A."/>
            <person name="LaButti K.M."/>
            <person name="Lindquist E.A."/>
            <person name="Yee Ngan C."/>
            <person name="Ohm R.A."/>
            <person name="Salamov A.A."/>
            <person name="Grigoriev I.V."/>
            <person name="Spatafora J.W."/>
            <person name="Berbee M.L."/>
        </authorList>
    </citation>
    <scope>NUCLEOTIDE SEQUENCE [LARGE SCALE GENOMIC DNA]</scope>
    <source>
        <strain evidence="3 4">NRRL 1564</strain>
    </source>
</reference>
<evidence type="ECO:0008006" key="5">
    <source>
        <dbReference type="Google" id="ProtNLM"/>
    </source>
</evidence>
<evidence type="ECO:0000313" key="4">
    <source>
        <dbReference type="Proteomes" id="UP000242474"/>
    </source>
</evidence>
<sequence length="666" mass="75291">MVLAAAQTKVFQRKNCSVRRSRYFMRQIGSLNSKLQMLFLGFQCRQITTLRLYSSHTTFSVAPLTLLTLCGRTIHTMLTFIPRDNIAGAGILQRYPVITPSRTAASNSKARTREDEIIRLAQRPETILKAISMYRDMISEFPLHSKTPWILLARSHDFQVSQTELVWLIRSIRTLHGYHRQNAHELLLTAYLRLGGEQQLHLAISNICAEPLPIGADTLAGVLLQLQATPINRRVACRLWEAQIEIKTFAPSQTCVHLALKAAIHSENMELAIITYRFVLQRKWSGIRAGYWIEKIMIYGLSINKMVSAAFDMAIATTNIEQLGSEVVAMQTAQKYELLLMGLSKVRCATEAEIAFLYVREKLGMWPTAAMYSSLLGALACDANWNAVEKYLALMEKEDEYIVPEAVWKRILLGVARQGRVDLCDKVLKTMASRGIPYTHVVVTAAIDAYAQLGNLSMIVRWYNVIAKALSAQVELSPTRQNSVHIDGTTTSLGTEDCKNGQVPYPPCTLEKPECFIDYFIQLNELVWHRSALISLIDAVGELGDAMLLMRLWKDISQFRLKVVTLRLSPQIYMALTRSLAWHSLLDEYANTMLSWIRDESNGFSASQQTEAEDFVKQCLENNRNALRRPKFRPKIADFNPELLEEEADLDPTGDDKNLLSSQAPV</sequence>
<dbReference type="EMBL" id="KZ303514">
    <property type="protein sequence ID" value="PIA14670.1"/>
    <property type="molecule type" value="Genomic_DNA"/>
</dbReference>
<evidence type="ECO:0000256" key="2">
    <source>
        <dbReference type="SAM" id="MobiDB-lite"/>
    </source>
</evidence>
<keyword evidence="4" id="KW-1185">Reference proteome</keyword>
<dbReference type="PANTHER" id="PTHR47939:SF13">
    <property type="entry name" value="OS03G0201400 PROTEIN"/>
    <property type="match status" value="1"/>
</dbReference>
<dbReference type="InterPro" id="IPR011990">
    <property type="entry name" value="TPR-like_helical_dom_sf"/>
</dbReference>
<dbReference type="Gene3D" id="1.25.40.10">
    <property type="entry name" value="Tetratricopeptide repeat domain"/>
    <property type="match status" value="1"/>
</dbReference>
<evidence type="ECO:0000313" key="3">
    <source>
        <dbReference type="EMBL" id="PIA14670.1"/>
    </source>
</evidence>
<dbReference type="Proteomes" id="UP000242474">
    <property type="component" value="Unassembled WGS sequence"/>
</dbReference>
<proteinExistence type="predicted"/>
<feature type="compositionally biased region" description="Acidic residues" evidence="2">
    <location>
        <begin position="643"/>
        <end position="653"/>
    </location>
</feature>
<evidence type="ECO:0000256" key="1">
    <source>
        <dbReference type="ARBA" id="ARBA00022737"/>
    </source>
</evidence>